<name>A0A931IHL8_9NOCA</name>
<reference evidence="3" key="1">
    <citation type="submission" date="2020-11" db="EMBL/GenBank/DDBJ databases">
        <title>Nocardia NEAU-351.nov., a novel actinomycete isolated from the cow dung.</title>
        <authorList>
            <person name="Zhang X."/>
        </authorList>
    </citation>
    <scope>NUCLEOTIDE SEQUENCE</scope>
    <source>
        <strain evidence="3">NEAU-351</strain>
    </source>
</reference>
<dbReference type="InterPro" id="IPR011335">
    <property type="entry name" value="Restrct_endonuc-II-like"/>
</dbReference>
<keyword evidence="4" id="KW-1185">Reference proteome</keyword>
<dbReference type="Gene3D" id="3.40.1350.10">
    <property type="match status" value="1"/>
</dbReference>
<dbReference type="Proteomes" id="UP000655751">
    <property type="component" value="Unassembled WGS sequence"/>
</dbReference>
<evidence type="ECO:0000313" key="4">
    <source>
        <dbReference type="Proteomes" id="UP000655751"/>
    </source>
</evidence>
<dbReference type="GO" id="GO:0003677">
    <property type="term" value="F:DNA binding"/>
    <property type="evidence" value="ECO:0007669"/>
    <property type="project" value="InterPro"/>
</dbReference>
<proteinExistence type="predicted"/>
<protein>
    <submittedName>
        <fullName evidence="3">Restriction endonuclease</fullName>
    </submittedName>
</protein>
<dbReference type="GO" id="GO:0004519">
    <property type="term" value="F:endonuclease activity"/>
    <property type="evidence" value="ECO:0007669"/>
    <property type="project" value="UniProtKB-KW"/>
</dbReference>
<feature type="compositionally biased region" description="Basic and acidic residues" evidence="1">
    <location>
        <begin position="121"/>
        <end position="136"/>
    </location>
</feature>
<gene>
    <name evidence="3" type="ORF">IT779_35325</name>
</gene>
<dbReference type="AlphaFoldDB" id="A0A931IHL8"/>
<dbReference type="RefSeq" id="WP_196153843.1">
    <property type="nucleotide sequence ID" value="NZ_JADMLG010000026.1"/>
</dbReference>
<keyword evidence="3" id="KW-0255">Endonuclease</keyword>
<evidence type="ECO:0000259" key="2">
    <source>
        <dbReference type="Pfam" id="PF04471"/>
    </source>
</evidence>
<feature type="domain" description="Restriction endonuclease type IV Mrr" evidence="2">
    <location>
        <begin position="171"/>
        <end position="274"/>
    </location>
</feature>
<dbReference type="InterPro" id="IPR011856">
    <property type="entry name" value="tRNA_endonuc-like_dom_sf"/>
</dbReference>
<accession>A0A931IHL8</accession>
<organism evidence="3 4">
    <name type="scientific">Nocardia bovistercoris</name>
    <dbReference type="NCBI Taxonomy" id="2785916"/>
    <lineage>
        <taxon>Bacteria</taxon>
        <taxon>Bacillati</taxon>
        <taxon>Actinomycetota</taxon>
        <taxon>Actinomycetes</taxon>
        <taxon>Mycobacteriales</taxon>
        <taxon>Nocardiaceae</taxon>
        <taxon>Nocardia</taxon>
    </lineage>
</organism>
<dbReference type="GO" id="GO:0009307">
    <property type="term" value="P:DNA restriction-modification system"/>
    <property type="evidence" value="ECO:0007669"/>
    <property type="project" value="InterPro"/>
</dbReference>
<evidence type="ECO:0000256" key="1">
    <source>
        <dbReference type="SAM" id="MobiDB-lite"/>
    </source>
</evidence>
<dbReference type="InterPro" id="IPR007560">
    <property type="entry name" value="Restrct_endonuc_IV_Mrr"/>
</dbReference>
<dbReference type="Pfam" id="PF04471">
    <property type="entry name" value="Mrr_cat"/>
    <property type="match status" value="1"/>
</dbReference>
<dbReference type="SUPFAM" id="SSF52980">
    <property type="entry name" value="Restriction endonuclease-like"/>
    <property type="match status" value="1"/>
</dbReference>
<keyword evidence="3" id="KW-0378">Hydrolase</keyword>
<evidence type="ECO:0000313" key="3">
    <source>
        <dbReference type="EMBL" id="MBH0781556.1"/>
    </source>
</evidence>
<dbReference type="EMBL" id="JADMLG010000026">
    <property type="protein sequence ID" value="MBH0781556.1"/>
    <property type="molecule type" value="Genomic_DNA"/>
</dbReference>
<feature type="region of interest" description="Disordered" evidence="1">
    <location>
        <begin position="119"/>
        <end position="140"/>
    </location>
</feature>
<comment type="caution">
    <text evidence="3">The sequence shown here is derived from an EMBL/GenBank/DDBJ whole genome shotgun (WGS) entry which is preliminary data.</text>
</comment>
<keyword evidence="3" id="KW-0540">Nuclease</keyword>
<sequence>MKVISPAALLALREALPSIVWYRKPFEAYVRAALADHPELLAGVAFSAISKREATDLIVDRLIAQQNRYFEITVRLILAVAAMESFPDVEKIKDLSDRAERLQQAKACVAELRQHTAGFSQDREREARRNDARAADADASSAARKFNDDLDDLKARFIALHQMNNNPQERGRRFERFLNDLFELFDLEPRLSYVLNGEQIDGSFSFDTDDYIVEAKWTKEPIGRDQLDILDSKVRRRGKNALGAFFSASSYTSTALGKYSEGSTFIAVDGQEIFLILEGRVRLDEVLRNKKRHVNDTGSCMLHTSEWLVT</sequence>